<dbReference type="OrthoDB" id="2418900at2759"/>
<protein>
    <recommendedName>
        <fullName evidence="4">CxC2-like cysteine cluster KDZ transposase-associated domain-containing protein</fullName>
    </recommendedName>
</protein>
<evidence type="ECO:0000313" key="3">
    <source>
        <dbReference type="Proteomes" id="UP000076798"/>
    </source>
</evidence>
<feature type="compositionally biased region" description="Acidic residues" evidence="1">
    <location>
        <begin position="30"/>
        <end position="44"/>
    </location>
</feature>
<evidence type="ECO:0000313" key="2">
    <source>
        <dbReference type="EMBL" id="KZT31756.1"/>
    </source>
</evidence>
<name>A0A165X2C0_9AGAM</name>
<feature type="compositionally biased region" description="Pro residues" evidence="1">
    <location>
        <begin position="1"/>
        <end position="20"/>
    </location>
</feature>
<proteinExistence type="predicted"/>
<dbReference type="InterPro" id="IPR041078">
    <property type="entry name" value="Plavaka"/>
</dbReference>
<organism evidence="2 3">
    <name type="scientific">Sistotremastrum suecicum HHB10207 ss-3</name>
    <dbReference type="NCBI Taxonomy" id="1314776"/>
    <lineage>
        <taxon>Eukaryota</taxon>
        <taxon>Fungi</taxon>
        <taxon>Dikarya</taxon>
        <taxon>Basidiomycota</taxon>
        <taxon>Agaricomycotina</taxon>
        <taxon>Agaricomycetes</taxon>
        <taxon>Sistotremastrales</taxon>
        <taxon>Sistotremastraceae</taxon>
        <taxon>Sistotremastrum</taxon>
    </lineage>
</organism>
<feature type="region of interest" description="Disordered" evidence="1">
    <location>
        <begin position="1"/>
        <end position="44"/>
    </location>
</feature>
<dbReference type="STRING" id="1314776.A0A165X2C0"/>
<sequence>DAPPPPAAPIDPPHNPPPQQNPGYHAATVEDVEDDPDGSQDPEDEFVERFPLEYRAGSPLRSCPSIYESHRQRLQAEDKEMWSPFDSEGHWELAKWLVTSGVSQNKINSFLKLPAVQDMKFPFSSAQSLYKTIDTLPKGPEWKTSDIRVHGDRLTDDGVPEVETVELYFRNILECIQDIIGDPALKDDLKYAPCRVWSDETKTERFYSEMWTGDWWWETQMRLPERSTIVPVIFATDKTNLSLFSGDKVAWPVYMTIGNLNKSTRRKVSRRAWRLVGYLPVAKLECFATQEGRRVGGWELYHECMRQICGPLYSLGPESGGVEMACSDNKSRRIYPFVAVFTVDHPERCLIACCKDNYCPECEVDPKKREDPTPSKPRSRSSIELLDVFIQNPLSDTAELDRLGIRSIKNPFWRNLPVFHVYKAFPPDLLHQLHKGIFHSHLVSWICDILGDEEVDARFKCIPKHSTLRHFAKGISTISQWTGREAKEMEKVMVSVLGGEKTELVVCARALLDFIYYSSFTQHSTETLELMQSSLAVFHDNKDVFVELGVREHFNFPKFHALIHFVDHIKRWGSLDGYNTETAEHLHIEFAKVPYRRSNRKDHLRQQTLIMNRQEALHFWSNFIRWALNNWRDVEEDDDMDDTDDVCPEAGSDEAEFESTDTTIAIVDEANATVVQPHHLSISAKTLAKLYDDGARFLPAVQEYLNRKYEDPLLLQASDLFDVWNQVHATLPALIRGQKLRITEPIRAKPAVSSHIARANKPEHFDNVLVNLPSNCAMLMNSKSILKGYRVARVRFFFKLDYHFFSKESEQKMLVFVRWFSRFPRSAAQNVNMYRIKLTDEYSVIPLSNIRQTVHVVPDFKGARIADKKWTPENVFRLCDTFFLNDYISREAFKTLS</sequence>
<dbReference type="Pfam" id="PF18759">
    <property type="entry name" value="Plavaka"/>
    <property type="match status" value="1"/>
</dbReference>
<reference evidence="2 3" key="1">
    <citation type="journal article" date="2016" name="Mol. Biol. Evol.">
        <title>Comparative Genomics of Early-Diverging Mushroom-Forming Fungi Provides Insights into the Origins of Lignocellulose Decay Capabilities.</title>
        <authorList>
            <person name="Nagy L.G."/>
            <person name="Riley R."/>
            <person name="Tritt A."/>
            <person name="Adam C."/>
            <person name="Daum C."/>
            <person name="Floudas D."/>
            <person name="Sun H."/>
            <person name="Yadav J.S."/>
            <person name="Pangilinan J."/>
            <person name="Larsson K.H."/>
            <person name="Matsuura K."/>
            <person name="Barry K."/>
            <person name="Labutti K."/>
            <person name="Kuo R."/>
            <person name="Ohm R.A."/>
            <person name="Bhattacharya S.S."/>
            <person name="Shirouzu T."/>
            <person name="Yoshinaga Y."/>
            <person name="Martin F.M."/>
            <person name="Grigoriev I.V."/>
            <person name="Hibbett D.S."/>
        </authorList>
    </citation>
    <scope>NUCLEOTIDE SEQUENCE [LARGE SCALE GENOMIC DNA]</scope>
    <source>
        <strain evidence="2 3">HHB10207 ss-3</strain>
    </source>
</reference>
<evidence type="ECO:0000256" key="1">
    <source>
        <dbReference type="SAM" id="MobiDB-lite"/>
    </source>
</evidence>
<evidence type="ECO:0008006" key="4">
    <source>
        <dbReference type="Google" id="ProtNLM"/>
    </source>
</evidence>
<dbReference type="EMBL" id="KV428468">
    <property type="protein sequence ID" value="KZT31756.1"/>
    <property type="molecule type" value="Genomic_DNA"/>
</dbReference>
<keyword evidence="3" id="KW-1185">Reference proteome</keyword>
<gene>
    <name evidence="2" type="ORF">SISSUDRAFT_994733</name>
</gene>
<dbReference type="AlphaFoldDB" id="A0A165X2C0"/>
<accession>A0A165X2C0</accession>
<dbReference type="Proteomes" id="UP000076798">
    <property type="component" value="Unassembled WGS sequence"/>
</dbReference>
<feature type="non-terminal residue" evidence="2">
    <location>
        <position position="1"/>
    </location>
</feature>